<gene>
    <name evidence="2" type="ORF">AQUSIP_07600</name>
</gene>
<keyword evidence="3" id="KW-1185">Reference proteome</keyword>
<reference evidence="2 3" key="1">
    <citation type="submission" date="2019-08" db="EMBL/GenBank/DDBJ databases">
        <authorList>
            <person name="Guy L."/>
        </authorList>
    </citation>
    <scope>NUCLEOTIDE SEQUENCE [LARGE SCALE GENOMIC DNA]</scope>
    <source>
        <strain evidence="2 3">SGT-108</strain>
    </source>
</reference>
<dbReference type="KEGG" id="asip:AQUSIP_07600"/>
<name>A0A5E4PER5_9COXI</name>
<feature type="region of interest" description="Disordered" evidence="1">
    <location>
        <begin position="102"/>
        <end position="124"/>
    </location>
</feature>
<organism evidence="2 3">
    <name type="scientific">Aquicella siphonis</name>
    <dbReference type="NCBI Taxonomy" id="254247"/>
    <lineage>
        <taxon>Bacteria</taxon>
        <taxon>Pseudomonadati</taxon>
        <taxon>Pseudomonadota</taxon>
        <taxon>Gammaproteobacteria</taxon>
        <taxon>Legionellales</taxon>
        <taxon>Coxiellaceae</taxon>
        <taxon>Aquicella</taxon>
    </lineage>
</organism>
<dbReference type="AlphaFoldDB" id="A0A5E4PER5"/>
<dbReference type="EMBL" id="LR699119">
    <property type="protein sequence ID" value="VVC75470.1"/>
    <property type="molecule type" value="Genomic_DNA"/>
</dbReference>
<protein>
    <submittedName>
        <fullName evidence="2">Uncharacterized protein</fullName>
    </submittedName>
</protein>
<dbReference type="RefSeq" id="WP_148338775.1">
    <property type="nucleotide sequence ID" value="NZ_LR699119.1"/>
</dbReference>
<accession>A0A5E4PER5</accession>
<evidence type="ECO:0000313" key="2">
    <source>
        <dbReference type="EMBL" id="VVC75470.1"/>
    </source>
</evidence>
<sequence length="124" mass="13702">MESRKKANNINIKSSTVTIISAIANSENSISVEVRKKGGSLQFTGNDQSCVVNYQSNKPAVKTAFRPDEYDTRVVKESKSKRPSLSSALETMNEMDPWADWSFAESESEEPDQINPSSNVGKLI</sequence>
<feature type="compositionally biased region" description="Polar residues" evidence="1">
    <location>
        <begin position="114"/>
        <end position="124"/>
    </location>
</feature>
<evidence type="ECO:0000256" key="1">
    <source>
        <dbReference type="SAM" id="MobiDB-lite"/>
    </source>
</evidence>
<proteinExistence type="predicted"/>
<evidence type="ECO:0000313" key="3">
    <source>
        <dbReference type="Proteomes" id="UP000324194"/>
    </source>
</evidence>
<dbReference type="Proteomes" id="UP000324194">
    <property type="component" value="Chromosome 1"/>
</dbReference>